<reference evidence="3 4" key="1">
    <citation type="submission" date="2014-06" db="EMBL/GenBank/DDBJ databases">
        <authorList>
            <person name="Swart Estienne"/>
        </authorList>
    </citation>
    <scope>NUCLEOTIDE SEQUENCE [LARGE SCALE GENOMIC DNA]</scope>
    <source>
        <strain evidence="3 4">130c</strain>
    </source>
</reference>
<evidence type="ECO:0000256" key="1">
    <source>
        <dbReference type="SAM" id="Coils"/>
    </source>
</evidence>
<proteinExistence type="predicted"/>
<gene>
    <name evidence="3" type="primary">Contig16475.g17540</name>
    <name evidence="3" type="ORF">STYLEM_16823</name>
</gene>
<accession>A0A078B053</accession>
<dbReference type="EMBL" id="CCKQ01015862">
    <property type="protein sequence ID" value="CDW87711.1"/>
    <property type="molecule type" value="Genomic_DNA"/>
</dbReference>
<feature type="signal peptide" evidence="2">
    <location>
        <begin position="1"/>
        <end position="17"/>
    </location>
</feature>
<name>A0A078B053_STYLE</name>
<organism evidence="3 4">
    <name type="scientific">Stylonychia lemnae</name>
    <name type="common">Ciliate</name>
    <dbReference type="NCBI Taxonomy" id="5949"/>
    <lineage>
        <taxon>Eukaryota</taxon>
        <taxon>Sar</taxon>
        <taxon>Alveolata</taxon>
        <taxon>Ciliophora</taxon>
        <taxon>Intramacronucleata</taxon>
        <taxon>Spirotrichea</taxon>
        <taxon>Stichotrichia</taxon>
        <taxon>Sporadotrichida</taxon>
        <taxon>Oxytrichidae</taxon>
        <taxon>Stylonychinae</taxon>
        <taxon>Stylonychia</taxon>
    </lineage>
</organism>
<evidence type="ECO:0000256" key="2">
    <source>
        <dbReference type="SAM" id="SignalP"/>
    </source>
</evidence>
<dbReference type="AlphaFoldDB" id="A0A078B053"/>
<keyword evidence="4" id="KW-1185">Reference proteome</keyword>
<keyword evidence="2" id="KW-0732">Signal</keyword>
<feature type="chain" id="PRO_5001729724" evidence="2">
    <location>
        <begin position="18"/>
        <end position="161"/>
    </location>
</feature>
<evidence type="ECO:0000313" key="4">
    <source>
        <dbReference type="Proteomes" id="UP000039865"/>
    </source>
</evidence>
<dbReference type="InParanoid" id="A0A078B053"/>
<protein>
    <submittedName>
        <fullName evidence="3">Uncharacterized protein</fullName>
    </submittedName>
</protein>
<sequence>MKRFITLALALFIGASQQSFISKQLENQLTLQGRLNHLSQEIDELSAAIHELRLEEEEISEHHHHHQQPEPKVENAWKVISKIGSAIESNPVVHLGEQYGEMYLVNKLHKLASGIQVQNPRITLDEAINLTHERENQRLKMRIPASSFIKIPEFTNQYQFK</sequence>
<evidence type="ECO:0000313" key="3">
    <source>
        <dbReference type="EMBL" id="CDW87711.1"/>
    </source>
</evidence>
<feature type="coiled-coil region" evidence="1">
    <location>
        <begin position="35"/>
        <end position="62"/>
    </location>
</feature>
<keyword evidence="1" id="KW-0175">Coiled coil</keyword>
<dbReference type="Proteomes" id="UP000039865">
    <property type="component" value="Unassembled WGS sequence"/>
</dbReference>